<accession>A0A7D9DBZ4</accession>
<dbReference type="AlphaFoldDB" id="A0A7D9DBZ4"/>
<protein>
    <submittedName>
        <fullName evidence="1">Transposon Ty3-I Gag-Pol</fullName>
    </submittedName>
</protein>
<reference evidence="1" key="1">
    <citation type="submission" date="2020-04" db="EMBL/GenBank/DDBJ databases">
        <authorList>
            <person name="Alioto T."/>
            <person name="Alioto T."/>
            <person name="Gomez Garrido J."/>
        </authorList>
    </citation>
    <scope>NUCLEOTIDE SEQUENCE</scope>
    <source>
        <strain evidence="1">A484AB</strain>
    </source>
</reference>
<evidence type="ECO:0000313" key="1">
    <source>
        <dbReference type="EMBL" id="CAB3981993.1"/>
    </source>
</evidence>
<evidence type="ECO:0000313" key="2">
    <source>
        <dbReference type="Proteomes" id="UP001152795"/>
    </source>
</evidence>
<proteinExistence type="predicted"/>
<organism evidence="1 2">
    <name type="scientific">Paramuricea clavata</name>
    <name type="common">Red gorgonian</name>
    <name type="synonym">Violescent sea-whip</name>
    <dbReference type="NCBI Taxonomy" id="317549"/>
    <lineage>
        <taxon>Eukaryota</taxon>
        <taxon>Metazoa</taxon>
        <taxon>Cnidaria</taxon>
        <taxon>Anthozoa</taxon>
        <taxon>Octocorallia</taxon>
        <taxon>Malacalcyonacea</taxon>
        <taxon>Plexauridae</taxon>
        <taxon>Paramuricea</taxon>
    </lineage>
</organism>
<sequence length="89" mass="10445">MRKKLKRKTQRNPIDQRNPFTSEVFNCRNCGTKHKRKECPAYGKTCHRCHKSNHFKAMCRSIKNVNAVERQEDSYLEETLFVGAVTSEV</sequence>
<dbReference type="OrthoDB" id="5985287at2759"/>
<keyword evidence="2" id="KW-1185">Reference proteome</keyword>
<comment type="caution">
    <text evidence="1">The sequence shown here is derived from an EMBL/GenBank/DDBJ whole genome shotgun (WGS) entry which is preliminary data.</text>
</comment>
<name>A0A7D9DBZ4_PARCT</name>
<dbReference type="EMBL" id="CACRXK020000451">
    <property type="protein sequence ID" value="CAB3981993.1"/>
    <property type="molecule type" value="Genomic_DNA"/>
</dbReference>
<dbReference type="Proteomes" id="UP001152795">
    <property type="component" value="Unassembled WGS sequence"/>
</dbReference>
<dbReference type="Gene3D" id="4.10.60.10">
    <property type="entry name" value="Zinc finger, CCHC-type"/>
    <property type="match status" value="1"/>
</dbReference>
<gene>
    <name evidence="1" type="ORF">PACLA_8A080437</name>
</gene>